<dbReference type="EMBL" id="JAGTJJ010000031">
    <property type="protein sequence ID" value="MDC3985684.1"/>
    <property type="molecule type" value="Genomic_DNA"/>
</dbReference>
<proteinExistence type="predicted"/>
<evidence type="ECO:0000313" key="1">
    <source>
        <dbReference type="EMBL" id="MDC3985684.1"/>
    </source>
</evidence>
<organism evidence="1 2">
    <name type="scientific">Polyangium jinanense</name>
    <dbReference type="NCBI Taxonomy" id="2829994"/>
    <lineage>
        <taxon>Bacteria</taxon>
        <taxon>Pseudomonadati</taxon>
        <taxon>Myxococcota</taxon>
        <taxon>Polyangia</taxon>
        <taxon>Polyangiales</taxon>
        <taxon>Polyangiaceae</taxon>
        <taxon>Polyangium</taxon>
    </lineage>
</organism>
<comment type="caution">
    <text evidence="1">The sequence shown here is derived from an EMBL/GenBank/DDBJ whole genome shotgun (WGS) entry which is preliminary data.</text>
</comment>
<accession>A0A9X4AUW6</accession>
<dbReference type="Proteomes" id="UP001151081">
    <property type="component" value="Unassembled WGS sequence"/>
</dbReference>
<gene>
    <name evidence="1" type="ORF">KEG57_34710</name>
</gene>
<dbReference type="RefSeq" id="WP_272424891.1">
    <property type="nucleotide sequence ID" value="NZ_JAGTJJ010000031.1"/>
</dbReference>
<dbReference type="AlphaFoldDB" id="A0A9X4AUW6"/>
<protein>
    <submittedName>
        <fullName evidence="1">Uncharacterized protein</fullName>
    </submittedName>
</protein>
<keyword evidence="2" id="KW-1185">Reference proteome</keyword>
<sequence>MDIEWRTNVDPGARRAIEALVSSQRTLEDVVRWGLSLASPRLIADVVVQDEYNHDVVLEHSAGVYLVYDTT</sequence>
<name>A0A9X4AUW6_9BACT</name>
<reference evidence="1 2" key="1">
    <citation type="submission" date="2021-04" db="EMBL/GenBank/DDBJ databases">
        <title>Genome analysis of Polyangium sp.</title>
        <authorList>
            <person name="Li Y."/>
            <person name="Wang J."/>
        </authorList>
    </citation>
    <scope>NUCLEOTIDE SEQUENCE [LARGE SCALE GENOMIC DNA]</scope>
    <source>
        <strain evidence="1 2">SDU14</strain>
    </source>
</reference>
<evidence type="ECO:0000313" key="2">
    <source>
        <dbReference type="Proteomes" id="UP001151081"/>
    </source>
</evidence>